<feature type="signal peptide" evidence="1">
    <location>
        <begin position="1"/>
        <end position="18"/>
    </location>
</feature>
<accession>A0ABW4N719</accession>
<dbReference type="Proteomes" id="UP001597237">
    <property type="component" value="Unassembled WGS sequence"/>
</dbReference>
<sequence>MGLVLASILVAVPFPVLAQDARLVADARCMVVYTVVGQQKEHEAVGMLGAVYFYGKVIGYGGQLQLEEELLRQIPRMGPDELRTESVRCGQEMVKQGEALSLIGSRIKSHAGEY</sequence>
<organism evidence="2 3">
    <name type="scientific">Phenylobacterium terrae</name>
    <dbReference type="NCBI Taxonomy" id="2665495"/>
    <lineage>
        <taxon>Bacteria</taxon>
        <taxon>Pseudomonadati</taxon>
        <taxon>Pseudomonadota</taxon>
        <taxon>Alphaproteobacteria</taxon>
        <taxon>Caulobacterales</taxon>
        <taxon>Caulobacteraceae</taxon>
        <taxon>Phenylobacterium</taxon>
    </lineage>
</organism>
<proteinExistence type="predicted"/>
<keyword evidence="3" id="KW-1185">Reference proteome</keyword>
<comment type="caution">
    <text evidence="2">The sequence shown here is derived from an EMBL/GenBank/DDBJ whole genome shotgun (WGS) entry which is preliminary data.</text>
</comment>
<reference evidence="3" key="1">
    <citation type="journal article" date="2019" name="Int. J. Syst. Evol. Microbiol.">
        <title>The Global Catalogue of Microorganisms (GCM) 10K type strain sequencing project: providing services to taxonomists for standard genome sequencing and annotation.</title>
        <authorList>
            <consortium name="The Broad Institute Genomics Platform"/>
            <consortium name="The Broad Institute Genome Sequencing Center for Infectious Disease"/>
            <person name="Wu L."/>
            <person name="Ma J."/>
        </authorList>
    </citation>
    <scope>NUCLEOTIDE SEQUENCE [LARGE SCALE GENOMIC DNA]</scope>
    <source>
        <strain evidence="3">DFY28</strain>
    </source>
</reference>
<protein>
    <submittedName>
        <fullName evidence="2">Uncharacterized protein</fullName>
    </submittedName>
</protein>
<name>A0ABW4N719_9CAUL</name>
<dbReference type="RefSeq" id="WP_377282021.1">
    <property type="nucleotide sequence ID" value="NZ_JBHRSI010000005.1"/>
</dbReference>
<evidence type="ECO:0000313" key="2">
    <source>
        <dbReference type="EMBL" id="MFD1785065.1"/>
    </source>
</evidence>
<keyword evidence="1" id="KW-0732">Signal</keyword>
<feature type="chain" id="PRO_5045143601" evidence="1">
    <location>
        <begin position="19"/>
        <end position="114"/>
    </location>
</feature>
<dbReference type="EMBL" id="JBHUEY010000006">
    <property type="protein sequence ID" value="MFD1785065.1"/>
    <property type="molecule type" value="Genomic_DNA"/>
</dbReference>
<evidence type="ECO:0000256" key="1">
    <source>
        <dbReference type="SAM" id="SignalP"/>
    </source>
</evidence>
<gene>
    <name evidence="2" type="ORF">ACFSC0_16805</name>
</gene>
<evidence type="ECO:0000313" key="3">
    <source>
        <dbReference type="Proteomes" id="UP001597237"/>
    </source>
</evidence>